<dbReference type="SUPFAM" id="SSF160631">
    <property type="entry name" value="SMI1/KNR4-like"/>
    <property type="match status" value="1"/>
</dbReference>
<proteinExistence type="predicted"/>
<evidence type="ECO:0000259" key="1">
    <source>
        <dbReference type="SMART" id="SM00860"/>
    </source>
</evidence>
<dbReference type="InterPro" id="IPR037883">
    <property type="entry name" value="Knr4/Smi1-like_sf"/>
</dbReference>
<dbReference type="Proteomes" id="UP000248924">
    <property type="component" value="Unassembled WGS sequence"/>
</dbReference>
<dbReference type="InterPro" id="IPR018958">
    <property type="entry name" value="Knr4/Smi1-like_dom"/>
</dbReference>
<dbReference type="Pfam" id="PF09346">
    <property type="entry name" value="SMI1_KNR4"/>
    <property type="match status" value="1"/>
</dbReference>
<dbReference type="EMBL" id="POTY01000004">
    <property type="protein sequence ID" value="PZG24052.1"/>
    <property type="molecule type" value="Genomic_DNA"/>
</dbReference>
<evidence type="ECO:0000313" key="3">
    <source>
        <dbReference type="Proteomes" id="UP000248924"/>
    </source>
</evidence>
<protein>
    <submittedName>
        <fullName evidence="2">Cell wall assembly/cell proliferation coordinating protein, KNR4-like protein</fullName>
    </submittedName>
</protein>
<evidence type="ECO:0000313" key="2">
    <source>
        <dbReference type="EMBL" id="PZG24052.1"/>
    </source>
</evidence>
<gene>
    <name evidence="2" type="ORF">C1I95_01530</name>
</gene>
<name>A0A2W2EID1_9ACTN</name>
<dbReference type="OrthoDB" id="4827574at2"/>
<reference evidence="2 3" key="1">
    <citation type="submission" date="2018-01" db="EMBL/GenBank/DDBJ databases">
        <title>Draft genome sequence of Jishengella sp. NA12.</title>
        <authorList>
            <person name="Sahin N."/>
            <person name="Ay H."/>
            <person name="Saygin H."/>
        </authorList>
    </citation>
    <scope>NUCLEOTIDE SEQUENCE [LARGE SCALE GENOMIC DNA]</scope>
    <source>
        <strain evidence="2 3">NA12</strain>
    </source>
</reference>
<dbReference type="Gene3D" id="3.40.1580.10">
    <property type="entry name" value="SMI1/KNR4-like"/>
    <property type="match status" value="1"/>
</dbReference>
<comment type="caution">
    <text evidence="2">The sequence shown here is derived from an EMBL/GenBank/DDBJ whole genome shotgun (WGS) entry which is preliminary data.</text>
</comment>
<accession>A0A2W2EID1</accession>
<dbReference type="SMART" id="SM00860">
    <property type="entry name" value="SMI1_KNR4"/>
    <property type="match status" value="1"/>
</dbReference>
<organism evidence="2 3">
    <name type="scientific">Micromonospora craterilacus</name>
    <dbReference type="NCBI Taxonomy" id="1655439"/>
    <lineage>
        <taxon>Bacteria</taxon>
        <taxon>Bacillati</taxon>
        <taxon>Actinomycetota</taxon>
        <taxon>Actinomycetes</taxon>
        <taxon>Micromonosporales</taxon>
        <taxon>Micromonosporaceae</taxon>
        <taxon>Micromonospora</taxon>
    </lineage>
</organism>
<sequence length="194" mass="21059">MIRTRSVCHRPAILGGGLFLELTPSDYRQPVLDPATVFDSSGPLEVPLTDEALRAVEAQLGHKLPTAYVDLARRHNGGSFARDAHPAPSRTSWAENHVGVCNLAAIGRTARFSLCGEFGGAFWVAEWGYPDIGIYIADCPSAGHDMVALDYRSPGEPAVVHVDQEWNYRITVLAPDFESFVAGLVDESAYDMGD</sequence>
<dbReference type="AlphaFoldDB" id="A0A2W2EID1"/>
<keyword evidence="3" id="KW-1185">Reference proteome</keyword>
<feature type="domain" description="Knr4/Smi1-like" evidence="1">
    <location>
        <begin position="47"/>
        <end position="183"/>
    </location>
</feature>